<comment type="caution">
    <text evidence="2">The sequence shown here is derived from an EMBL/GenBank/DDBJ whole genome shotgun (WGS) entry which is preliminary data.</text>
</comment>
<dbReference type="PANTHER" id="PTHR13800:SF12">
    <property type="entry name" value="TRANSIENT RECEPTOR POTENTIAL CATION CHANNEL SUBFAMILY M MEMBER-LIKE 2"/>
    <property type="match status" value="1"/>
</dbReference>
<dbReference type="RefSeq" id="WP_137906823.1">
    <property type="nucleotide sequence ID" value="NZ_BJCF01000005.1"/>
</dbReference>
<accession>A0A480A7M7</accession>
<dbReference type="EMBL" id="BJCF01000005">
    <property type="protein sequence ID" value="GCL41055.1"/>
    <property type="molecule type" value="Genomic_DNA"/>
</dbReference>
<dbReference type="Proteomes" id="UP000299367">
    <property type="component" value="Unassembled WGS sequence"/>
</dbReference>
<evidence type="ECO:0000313" key="2">
    <source>
        <dbReference type="EMBL" id="GCL41055.1"/>
    </source>
</evidence>
<dbReference type="Pfam" id="PF18171">
    <property type="entry name" value="LSDAT_prok"/>
    <property type="match status" value="1"/>
</dbReference>
<reference evidence="3" key="1">
    <citation type="submission" date="2019-02" db="EMBL/GenBank/DDBJ databases">
        <title>Draft genome sequence of Dolichospermum planctonicum NIES-80.</title>
        <authorList>
            <person name="Yamaguchi H."/>
            <person name="Suzuki S."/>
            <person name="Kawachi M."/>
        </authorList>
    </citation>
    <scope>NUCLEOTIDE SEQUENCE [LARGE SCALE GENOMIC DNA]</scope>
    <source>
        <strain evidence="3">NIES-80</strain>
    </source>
</reference>
<dbReference type="OrthoDB" id="582259at2"/>
<proteinExistence type="predicted"/>
<feature type="domain" description="LSDAT prokaryote" evidence="1">
    <location>
        <begin position="39"/>
        <end position="231"/>
    </location>
</feature>
<dbReference type="GO" id="GO:0005886">
    <property type="term" value="C:plasma membrane"/>
    <property type="evidence" value="ECO:0007669"/>
    <property type="project" value="TreeGrafter"/>
</dbReference>
<sequence length="247" mass="26289">MKKFFSLSFPSGQTADAVQVDDFVNLPTALHDLGFQGSRPLLVLVGGASKVSEADLARLSLLFVEIIAPLVEELNADVVDGGTNAGVMKMMGQARRDINGTFSLIGVAAVGTVTLPNAVPTSSNTEALEPHHTHFVLVPGFNWGDESPWQARIASLLAKEAPSVTLLINGGEIALVDVMQNLKVGRTIVVIAGSGRLADEIAFARNHPESEAREKVAEVAGQSNLLLFDLSQPMSELAKLLRQQLTK</sequence>
<name>A0A480A7M7_9CYAN</name>
<protein>
    <recommendedName>
        <fullName evidence="1">LSDAT prokaryote domain-containing protein</fullName>
    </recommendedName>
</protein>
<evidence type="ECO:0000313" key="3">
    <source>
        <dbReference type="Proteomes" id="UP000299367"/>
    </source>
</evidence>
<dbReference type="GO" id="GO:0099604">
    <property type="term" value="F:ligand-gated calcium channel activity"/>
    <property type="evidence" value="ECO:0007669"/>
    <property type="project" value="TreeGrafter"/>
</dbReference>
<gene>
    <name evidence="2" type="ORF">NIES80_07480</name>
</gene>
<organism evidence="2 3">
    <name type="scientific">Dolichospermum planctonicum</name>
    <dbReference type="NCBI Taxonomy" id="136072"/>
    <lineage>
        <taxon>Bacteria</taxon>
        <taxon>Bacillati</taxon>
        <taxon>Cyanobacteriota</taxon>
        <taxon>Cyanophyceae</taxon>
        <taxon>Nostocales</taxon>
        <taxon>Aphanizomenonaceae</taxon>
        <taxon>Dolichospermum</taxon>
    </lineage>
</organism>
<dbReference type="PANTHER" id="PTHR13800">
    <property type="entry name" value="TRANSIENT RECEPTOR POTENTIAL CATION CHANNEL, SUBFAMILY M, MEMBER 6"/>
    <property type="match status" value="1"/>
</dbReference>
<dbReference type="InterPro" id="IPR041482">
    <property type="entry name" value="LSDAT_prok"/>
</dbReference>
<dbReference type="AlphaFoldDB" id="A0A480A7M7"/>
<dbReference type="InterPro" id="IPR050927">
    <property type="entry name" value="TRPM"/>
</dbReference>
<evidence type="ECO:0000259" key="1">
    <source>
        <dbReference type="Pfam" id="PF18171"/>
    </source>
</evidence>